<dbReference type="InterPro" id="IPR036249">
    <property type="entry name" value="Thioredoxin-like_sf"/>
</dbReference>
<evidence type="ECO:0008006" key="4">
    <source>
        <dbReference type="Google" id="ProtNLM"/>
    </source>
</evidence>
<accession>A0A0D2FST2</accession>
<dbReference type="OrthoDB" id="938668at2759"/>
<organism evidence="2 3">
    <name type="scientific">Rhinocladiella mackenziei CBS 650.93</name>
    <dbReference type="NCBI Taxonomy" id="1442369"/>
    <lineage>
        <taxon>Eukaryota</taxon>
        <taxon>Fungi</taxon>
        <taxon>Dikarya</taxon>
        <taxon>Ascomycota</taxon>
        <taxon>Pezizomycotina</taxon>
        <taxon>Eurotiomycetes</taxon>
        <taxon>Chaetothyriomycetidae</taxon>
        <taxon>Chaetothyriales</taxon>
        <taxon>Herpotrichiellaceae</taxon>
        <taxon>Rhinocladiella</taxon>
    </lineage>
</organism>
<proteinExistence type="predicted"/>
<dbReference type="AlphaFoldDB" id="A0A0D2FST2"/>
<dbReference type="RefSeq" id="XP_013272318.1">
    <property type="nucleotide sequence ID" value="XM_013416864.1"/>
</dbReference>
<dbReference type="HOGENOM" id="CLU_065609_0_0_1"/>
<dbReference type="Proteomes" id="UP000053617">
    <property type="component" value="Unassembled WGS sequence"/>
</dbReference>
<dbReference type="VEuPathDB" id="FungiDB:Z518_06054"/>
<dbReference type="PANTHER" id="PTHR36057:SF1">
    <property type="entry name" value="LIPOPROTEIN LIPID ATTACHMENT SITE-LIKE PROTEIN, PUTATIVE (DUF1223)-RELATED"/>
    <property type="match status" value="1"/>
</dbReference>
<evidence type="ECO:0000313" key="2">
    <source>
        <dbReference type="EMBL" id="KIX05182.1"/>
    </source>
</evidence>
<gene>
    <name evidence="2" type="ORF">Z518_06054</name>
</gene>
<dbReference type="InterPro" id="IPR010634">
    <property type="entry name" value="DUF1223"/>
</dbReference>
<dbReference type="STRING" id="1442369.A0A0D2FST2"/>
<dbReference type="GeneID" id="25294125"/>
<reference evidence="2 3" key="1">
    <citation type="submission" date="2015-01" db="EMBL/GenBank/DDBJ databases">
        <title>The Genome Sequence of Rhinocladiella mackenzie CBS 650.93.</title>
        <authorList>
            <consortium name="The Broad Institute Genomics Platform"/>
            <person name="Cuomo C."/>
            <person name="de Hoog S."/>
            <person name="Gorbushina A."/>
            <person name="Stielow B."/>
            <person name="Teixiera M."/>
            <person name="Abouelleil A."/>
            <person name="Chapman S.B."/>
            <person name="Priest M."/>
            <person name="Young S.K."/>
            <person name="Wortman J."/>
            <person name="Nusbaum C."/>
            <person name="Birren B."/>
        </authorList>
    </citation>
    <scope>NUCLEOTIDE SEQUENCE [LARGE SCALE GENOMIC DNA]</scope>
    <source>
        <strain evidence="2 3">CBS 650.93</strain>
    </source>
</reference>
<dbReference type="SUPFAM" id="SSF52833">
    <property type="entry name" value="Thioredoxin-like"/>
    <property type="match status" value="1"/>
</dbReference>
<evidence type="ECO:0000256" key="1">
    <source>
        <dbReference type="SAM" id="MobiDB-lite"/>
    </source>
</evidence>
<dbReference type="PANTHER" id="PTHR36057">
    <property type="match status" value="1"/>
</dbReference>
<name>A0A0D2FST2_9EURO</name>
<keyword evidence="3" id="KW-1185">Reference proteome</keyword>
<evidence type="ECO:0000313" key="3">
    <source>
        <dbReference type="Proteomes" id="UP000053617"/>
    </source>
</evidence>
<dbReference type="EMBL" id="KN847478">
    <property type="protein sequence ID" value="KIX05182.1"/>
    <property type="molecule type" value="Genomic_DNA"/>
</dbReference>
<feature type="region of interest" description="Disordered" evidence="1">
    <location>
        <begin position="16"/>
        <end position="55"/>
    </location>
</feature>
<dbReference type="Pfam" id="PF06764">
    <property type="entry name" value="DUF1223"/>
    <property type="match status" value="1"/>
</dbReference>
<sequence>MSPPISMGWFLRLVSCDDGDDDREPEPMVTTREAQRSHWDAAPPLPLNPEDDLPPPPPYAVFDPHPDDCQCAIHVHKPHPNRPIVVEAFQSQGCSSCPPTNTYLLSLLTQADPNILVLDYHVTYWDHLGWKDIFGLKEADVYQREYAEAKGTTRVYTPQVVVNGISEGVGNSTRRLERLIKNGGRLASTDWPWLIFSRVETGVLIREASAVAAAAGRRGRVLEVIYDPNLLEVVIPRGENAGKVLPHRNVVRSIKVLGEWRGGRGVVPVSPMNSDDGLERVLIVQEGVGGQIIGVARVQNL</sequence>
<protein>
    <recommendedName>
        <fullName evidence="4">DUF1223-domain-containing protein</fullName>
    </recommendedName>
</protein>